<dbReference type="InterPro" id="IPR007694">
    <property type="entry name" value="DNA_helicase_DnaB-like_C"/>
</dbReference>
<dbReference type="Gene3D" id="3.40.50.300">
    <property type="entry name" value="P-loop containing nucleotide triphosphate hydrolases"/>
    <property type="match status" value="1"/>
</dbReference>
<dbReference type="Pfam" id="PF03796">
    <property type="entry name" value="DnaB_C"/>
    <property type="match status" value="1"/>
</dbReference>
<geneLocation type="plasmid" evidence="3">
    <name>pFRL3</name>
</geneLocation>
<keyword evidence="3" id="KW-0067">ATP-binding</keyword>
<dbReference type="EMBL" id="KF602048">
    <property type="protein sequence ID" value="AHE39218.1"/>
    <property type="molecule type" value="Genomic_DNA"/>
</dbReference>
<dbReference type="InterPro" id="IPR027417">
    <property type="entry name" value="P-loop_NTPase"/>
</dbReference>
<dbReference type="GO" id="GO:0005524">
    <property type="term" value="F:ATP binding"/>
    <property type="evidence" value="ECO:0007669"/>
    <property type="project" value="UniProtKB-KW"/>
</dbReference>
<feature type="domain" description="SF4 helicase" evidence="2">
    <location>
        <begin position="45"/>
        <end position="216"/>
    </location>
</feature>
<keyword evidence="3" id="KW-0614">Plasmid</keyword>
<dbReference type="RefSeq" id="WP_024126599.1">
    <property type="nucleotide sequence ID" value="NC_023283.1"/>
</dbReference>
<accession>V9Z522</accession>
<reference evidence="3" key="1">
    <citation type="submission" date="2013-09" db="EMBL/GenBank/DDBJ databases">
        <title>Complete nucleotide sequence of Streptomyces linear plasmid pFRL3.</title>
        <authorList>
            <person name="Chen Z."/>
            <person name="Fang P."/>
            <person name="Qin Z."/>
        </authorList>
    </citation>
    <scope>NUCLEOTIDE SEQUENCE</scope>
    <source>
        <plasmid evidence="3">pFRL3</plasmid>
    </source>
</reference>
<dbReference type="AlphaFoldDB" id="V9Z522"/>
<evidence type="ECO:0000259" key="2">
    <source>
        <dbReference type="Pfam" id="PF03796"/>
    </source>
</evidence>
<feature type="region of interest" description="Disordered" evidence="1">
    <location>
        <begin position="1"/>
        <end position="29"/>
    </location>
</feature>
<sequence>MPSLASPEPGTPDPAPDAEIAGPPPRETAGLGETVQAVLAGQERVSTSVGALDAALGGGLQPGRLYLVVGEQDAGTGLLPTGAVRAAVFDDGRGVLYGACGPSRRDIAARVMAAHLDVDYLALRDGQLEDAERAAVAELSAQPAAAFLRIDDGPDLDAGVLADLAASVPGLALIVVDRLHAARDPRRPMSGPAGVVEAVQALTHLARARNVAVLAVLDTDDEDLLAVLDADVTVTLTRTWAGRRAEVAERDLGKVAEAAFEADLDHARLADLPPPPFNAGRAFGDEEGRQVMARLVEAAGAFTERLEGLPMGLRQDLRSFLADAERCSGGWDHTGRLGGSQLAVLRDWARRPDLPDTDDGHRLRTALDAFLDHALAHGYAPQDASNAA</sequence>
<keyword evidence="3" id="KW-0547">Nucleotide-binding</keyword>
<gene>
    <name evidence="3" type="ORF">pFRL3_441</name>
</gene>
<proteinExistence type="predicted"/>
<dbReference type="GO" id="GO:0006260">
    <property type="term" value="P:DNA replication"/>
    <property type="evidence" value="ECO:0007669"/>
    <property type="project" value="InterPro"/>
</dbReference>
<name>V9Z522_9ACTN</name>
<dbReference type="SUPFAM" id="SSF52540">
    <property type="entry name" value="P-loop containing nucleoside triphosphate hydrolases"/>
    <property type="match status" value="1"/>
</dbReference>
<evidence type="ECO:0000256" key="1">
    <source>
        <dbReference type="SAM" id="MobiDB-lite"/>
    </source>
</evidence>
<protein>
    <submittedName>
        <fullName evidence="3">Putative ATP-binding protein</fullName>
    </submittedName>
</protein>
<dbReference type="GO" id="GO:0003678">
    <property type="term" value="F:DNA helicase activity"/>
    <property type="evidence" value="ECO:0007669"/>
    <property type="project" value="InterPro"/>
</dbReference>
<organism evidence="3">
    <name type="scientific">Streptomyces sp. FR1</name>
    <dbReference type="NCBI Taxonomy" id="349971"/>
    <lineage>
        <taxon>Bacteria</taxon>
        <taxon>Bacillati</taxon>
        <taxon>Actinomycetota</taxon>
        <taxon>Actinomycetes</taxon>
        <taxon>Kitasatosporales</taxon>
        <taxon>Streptomycetaceae</taxon>
        <taxon>Streptomyces</taxon>
    </lineage>
</organism>
<evidence type="ECO:0000313" key="3">
    <source>
        <dbReference type="EMBL" id="AHE39218.1"/>
    </source>
</evidence>